<evidence type="ECO:0000256" key="1">
    <source>
        <dbReference type="ARBA" id="ARBA00000085"/>
    </source>
</evidence>
<dbReference type="SMART" id="SM00387">
    <property type="entry name" value="HATPase_c"/>
    <property type="match status" value="1"/>
</dbReference>
<dbReference type="GO" id="GO:0004673">
    <property type="term" value="F:protein histidine kinase activity"/>
    <property type="evidence" value="ECO:0007669"/>
    <property type="project" value="UniProtKB-EC"/>
</dbReference>
<dbReference type="InterPro" id="IPR003594">
    <property type="entry name" value="HATPase_dom"/>
</dbReference>
<keyword evidence="6" id="KW-1133">Transmembrane helix</keyword>
<dbReference type="EC" id="2.7.13.3" evidence="2"/>
<dbReference type="GO" id="GO:0000160">
    <property type="term" value="P:phosphorelay signal transduction system"/>
    <property type="evidence" value="ECO:0007669"/>
    <property type="project" value="UniProtKB-KW"/>
</dbReference>
<dbReference type="AlphaFoldDB" id="A0A5B8VL08"/>
<dbReference type="InterPro" id="IPR036890">
    <property type="entry name" value="HATPase_C_sf"/>
</dbReference>
<dbReference type="SUPFAM" id="SSF55874">
    <property type="entry name" value="ATPase domain of HSP90 chaperone/DNA topoisomerase II/histidine kinase"/>
    <property type="match status" value="1"/>
</dbReference>
<dbReference type="InterPro" id="IPR004358">
    <property type="entry name" value="Sig_transdc_His_kin-like_C"/>
</dbReference>
<reference evidence="8 9" key="1">
    <citation type="journal article" date="2017" name="Int. J. Syst. Evol. Microbiol.">
        <title>Arachidicoccus ginsenosidivorans sp. nov., with ginsenoside-converting activity isolated from ginseng cultivating soil.</title>
        <authorList>
            <person name="Siddiqi M.Z."/>
            <person name="Aslam Z."/>
            <person name="Im W.T."/>
        </authorList>
    </citation>
    <scope>NUCLEOTIDE SEQUENCE [LARGE SCALE GENOMIC DNA]</scope>
    <source>
        <strain evidence="8 9">Gsoil 809</strain>
    </source>
</reference>
<dbReference type="Pfam" id="PF02518">
    <property type="entry name" value="HATPase_c"/>
    <property type="match status" value="1"/>
</dbReference>
<dbReference type="KEGG" id="agi:FSB73_05995"/>
<feature type="domain" description="Histidine kinase" evidence="7">
    <location>
        <begin position="86"/>
        <end position="294"/>
    </location>
</feature>
<dbReference type="EMBL" id="CP042434">
    <property type="protein sequence ID" value="QEC71296.1"/>
    <property type="molecule type" value="Genomic_DNA"/>
</dbReference>
<proteinExistence type="predicted"/>
<evidence type="ECO:0000256" key="6">
    <source>
        <dbReference type="SAM" id="Phobius"/>
    </source>
</evidence>
<keyword evidence="3" id="KW-0808">Transferase</keyword>
<evidence type="ECO:0000256" key="2">
    <source>
        <dbReference type="ARBA" id="ARBA00012438"/>
    </source>
</evidence>
<evidence type="ECO:0000256" key="5">
    <source>
        <dbReference type="ARBA" id="ARBA00023012"/>
    </source>
</evidence>
<dbReference type="OrthoDB" id="8676692at2"/>
<dbReference type="Gene3D" id="3.30.565.10">
    <property type="entry name" value="Histidine kinase-like ATPase, C-terminal domain"/>
    <property type="match status" value="1"/>
</dbReference>
<evidence type="ECO:0000256" key="4">
    <source>
        <dbReference type="ARBA" id="ARBA00022777"/>
    </source>
</evidence>
<evidence type="ECO:0000259" key="7">
    <source>
        <dbReference type="PROSITE" id="PS50109"/>
    </source>
</evidence>
<dbReference type="PANTHER" id="PTHR43711:SF26">
    <property type="entry name" value="SENSOR HISTIDINE KINASE RCSC"/>
    <property type="match status" value="1"/>
</dbReference>
<sequence length="321" mass="36731">MPYLYNTWCFYLIISLLIPAAGFIVFKLKVLQLEKTNLQINQLLLSKIAEFENNTQRLKALEKAVQSHGQQPVKEDRWEDDQLLAILLHDIRSPLRFLSTISKAVVKDFEIGSTEENHEHLIKLHQSVGALRSFVEESYFWVRNNDKGIHLSIKRIRLQEVFNKMETFYGEFLSYNENQLIIAPTTLTWETDQHVLCLIVRNLLDNANKYTQGGKVYLSCYISRERLCIQVKDSGQGLNERQIQAILQPCQQPEGAGMGSLVIARMLKKINGRLTVTSTPGKGSIFTIELAPVAMEVEFSPVASWSLLPDYKQKYLVGELV</sequence>
<accession>A0A5B8VL08</accession>
<dbReference type="Proteomes" id="UP000321291">
    <property type="component" value="Chromosome"/>
</dbReference>
<protein>
    <recommendedName>
        <fullName evidence="2">histidine kinase</fullName>
        <ecNumber evidence="2">2.7.13.3</ecNumber>
    </recommendedName>
</protein>
<evidence type="ECO:0000313" key="9">
    <source>
        <dbReference type="Proteomes" id="UP000321291"/>
    </source>
</evidence>
<feature type="transmembrane region" description="Helical" evidence="6">
    <location>
        <begin position="6"/>
        <end position="26"/>
    </location>
</feature>
<evidence type="ECO:0000313" key="8">
    <source>
        <dbReference type="EMBL" id="QEC71296.1"/>
    </source>
</evidence>
<keyword evidence="4 8" id="KW-0418">Kinase</keyword>
<comment type="catalytic activity">
    <reaction evidence="1">
        <text>ATP + protein L-histidine = ADP + protein N-phospho-L-histidine.</text>
        <dbReference type="EC" id="2.7.13.3"/>
    </reaction>
</comment>
<gene>
    <name evidence="8" type="ORF">FSB73_05995</name>
</gene>
<dbReference type="RefSeq" id="WP_146780570.1">
    <property type="nucleotide sequence ID" value="NZ_CP042434.1"/>
</dbReference>
<keyword evidence="9" id="KW-1185">Reference proteome</keyword>
<dbReference type="PROSITE" id="PS50109">
    <property type="entry name" value="HIS_KIN"/>
    <property type="match status" value="1"/>
</dbReference>
<keyword evidence="6" id="KW-0472">Membrane</keyword>
<dbReference type="InterPro" id="IPR005467">
    <property type="entry name" value="His_kinase_dom"/>
</dbReference>
<keyword evidence="6" id="KW-0812">Transmembrane</keyword>
<name>A0A5B8VL08_9BACT</name>
<dbReference type="PRINTS" id="PR00344">
    <property type="entry name" value="BCTRLSENSOR"/>
</dbReference>
<dbReference type="PANTHER" id="PTHR43711">
    <property type="entry name" value="TWO-COMPONENT HISTIDINE KINASE"/>
    <property type="match status" value="1"/>
</dbReference>
<dbReference type="InterPro" id="IPR050736">
    <property type="entry name" value="Sensor_HK_Regulatory"/>
</dbReference>
<keyword evidence="5" id="KW-0902">Two-component regulatory system</keyword>
<organism evidence="8 9">
    <name type="scientific">Arachidicoccus ginsenosidivorans</name>
    <dbReference type="NCBI Taxonomy" id="496057"/>
    <lineage>
        <taxon>Bacteria</taxon>
        <taxon>Pseudomonadati</taxon>
        <taxon>Bacteroidota</taxon>
        <taxon>Chitinophagia</taxon>
        <taxon>Chitinophagales</taxon>
        <taxon>Chitinophagaceae</taxon>
        <taxon>Arachidicoccus</taxon>
    </lineage>
</organism>
<evidence type="ECO:0000256" key="3">
    <source>
        <dbReference type="ARBA" id="ARBA00022679"/>
    </source>
</evidence>